<dbReference type="InterPro" id="IPR002110">
    <property type="entry name" value="Ankyrin_rpt"/>
</dbReference>
<dbReference type="SUPFAM" id="SSF48403">
    <property type="entry name" value="Ankyrin repeat"/>
    <property type="match status" value="1"/>
</dbReference>
<evidence type="ECO:0000256" key="2">
    <source>
        <dbReference type="ARBA" id="ARBA00023043"/>
    </source>
</evidence>
<evidence type="ECO:0000313" key="5">
    <source>
        <dbReference type="Proteomes" id="UP001305414"/>
    </source>
</evidence>
<keyword evidence="2 3" id="KW-0040">ANK repeat</keyword>
<comment type="caution">
    <text evidence="4">The sequence shown here is derived from an EMBL/GenBank/DDBJ whole genome shotgun (WGS) entry which is preliminary data.</text>
</comment>
<proteinExistence type="predicted"/>
<gene>
    <name evidence="4" type="ORF">RRF57_013378</name>
</gene>
<protein>
    <recommendedName>
        <fullName evidence="6">Ankyrin repeat protein</fullName>
    </recommendedName>
</protein>
<dbReference type="SMART" id="SM00248">
    <property type="entry name" value="ANK"/>
    <property type="match status" value="4"/>
</dbReference>
<dbReference type="InterPro" id="IPR036770">
    <property type="entry name" value="Ankyrin_rpt-contain_sf"/>
</dbReference>
<dbReference type="Proteomes" id="UP001305414">
    <property type="component" value="Unassembled WGS sequence"/>
</dbReference>
<sequence length="174" mass="19071">MDTLNSASDSGHIEVVKLLLEHGADVTVANSYGSTPLIRASSHGHDKIVGLLLAQQNVDPQSSDANGRTALSWAAAKGHETVIELLITDERLDGNSQDHAGLAPLTWASQKSQDFTVNLLVQHGCFIHGNDRYSFFFQIAMFMTQKAFEDVAAIMHFEIDDFTLGLVELFEEIN</sequence>
<feature type="repeat" description="ANK" evidence="3">
    <location>
        <begin position="66"/>
        <end position="87"/>
    </location>
</feature>
<accession>A0AAN7UY09</accession>
<name>A0AAN7UY09_9PEZI</name>
<evidence type="ECO:0000313" key="4">
    <source>
        <dbReference type="EMBL" id="KAK5637663.1"/>
    </source>
</evidence>
<dbReference type="PANTHER" id="PTHR24198:SF165">
    <property type="entry name" value="ANKYRIN REPEAT-CONTAINING PROTEIN-RELATED"/>
    <property type="match status" value="1"/>
</dbReference>
<reference evidence="4 5" key="1">
    <citation type="submission" date="2023-10" db="EMBL/GenBank/DDBJ databases">
        <title>Draft genome sequence of Xylaria bambusicola isolate GMP-LS, the root and basal stem rot pathogen of sugarcane in Indonesia.</title>
        <authorList>
            <person name="Selvaraj P."/>
            <person name="Muralishankar V."/>
            <person name="Muruganantham S."/>
            <person name="Sp S."/>
            <person name="Haryani S."/>
            <person name="Lau K.J.X."/>
            <person name="Naqvi N.I."/>
        </authorList>
    </citation>
    <scope>NUCLEOTIDE SEQUENCE [LARGE SCALE GENOMIC DNA]</scope>
    <source>
        <strain evidence="4">GMP-LS</strain>
    </source>
</reference>
<dbReference type="PANTHER" id="PTHR24198">
    <property type="entry name" value="ANKYRIN REPEAT AND PROTEIN KINASE DOMAIN-CONTAINING PROTEIN"/>
    <property type="match status" value="1"/>
</dbReference>
<dbReference type="Pfam" id="PF12796">
    <property type="entry name" value="Ank_2"/>
    <property type="match status" value="1"/>
</dbReference>
<keyword evidence="1" id="KW-0677">Repeat</keyword>
<evidence type="ECO:0008006" key="6">
    <source>
        <dbReference type="Google" id="ProtNLM"/>
    </source>
</evidence>
<dbReference type="Pfam" id="PF00023">
    <property type="entry name" value="Ank"/>
    <property type="match status" value="1"/>
</dbReference>
<evidence type="ECO:0000256" key="3">
    <source>
        <dbReference type="PROSITE-ProRule" id="PRU00023"/>
    </source>
</evidence>
<dbReference type="EMBL" id="JAWHQM010000215">
    <property type="protein sequence ID" value="KAK5637663.1"/>
    <property type="molecule type" value="Genomic_DNA"/>
</dbReference>
<dbReference type="PROSITE" id="PS50297">
    <property type="entry name" value="ANK_REP_REGION"/>
    <property type="match status" value="2"/>
</dbReference>
<keyword evidence="5" id="KW-1185">Reference proteome</keyword>
<dbReference type="AlphaFoldDB" id="A0AAN7UY09"/>
<feature type="repeat" description="ANK" evidence="3">
    <location>
        <begin position="1"/>
        <end position="31"/>
    </location>
</feature>
<dbReference type="PROSITE" id="PS50088">
    <property type="entry name" value="ANK_REPEAT"/>
    <property type="match status" value="2"/>
</dbReference>
<evidence type="ECO:0000256" key="1">
    <source>
        <dbReference type="ARBA" id="ARBA00022737"/>
    </source>
</evidence>
<organism evidence="4 5">
    <name type="scientific">Xylaria bambusicola</name>
    <dbReference type="NCBI Taxonomy" id="326684"/>
    <lineage>
        <taxon>Eukaryota</taxon>
        <taxon>Fungi</taxon>
        <taxon>Dikarya</taxon>
        <taxon>Ascomycota</taxon>
        <taxon>Pezizomycotina</taxon>
        <taxon>Sordariomycetes</taxon>
        <taxon>Xylariomycetidae</taxon>
        <taxon>Xylariales</taxon>
        <taxon>Xylariaceae</taxon>
        <taxon>Xylaria</taxon>
    </lineage>
</organism>
<dbReference type="Gene3D" id="1.25.40.20">
    <property type="entry name" value="Ankyrin repeat-containing domain"/>
    <property type="match status" value="1"/>
</dbReference>